<protein>
    <submittedName>
        <fullName evidence="1">Uncharacterized protein</fullName>
    </submittedName>
</protein>
<comment type="caution">
    <text evidence="1">The sequence shown here is derived from an EMBL/GenBank/DDBJ whole genome shotgun (WGS) entry which is preliminary data.</text>
</comment>
<evidence type="ECO:0000313" key="1">
    <source>
        <dbReference type="EMBL" id="KAI5668945.1"/>
    </source>
</evidence>
<organism evidence="1 2">
    <name type="scientific">Catharanthus roseus</name>
    <name type="common">Madagascar periwinkle</name>
    <name type="synonym">Vinca rosea</name>
    <dbReference type="NCBI Taxonomy" id="4058"/>
    <lineage>
        <taxon>Eukaryota</taxon>
        <taxon>Viridiplantae</taxon>
        <taxon>Streptophyta</taxon>
        <taxon>Embryophyta</taxon>
        <taxon>Tracheophyta</taxon>
        <taxon>Spermatophyta</taxon>
        <taxon>Magnoliopsida</taxon>
        <taxon>eudicotyledons</taxon>
        <taxon>Gunneridae</taxon>
        <taxon>Pentapetalae</taxon>
        <taxon>asterids</taxon>
        <taxon>lamiids</taxon>
        <taxon>Gentianales</taxon>
        <taxon>Apocynaceae</taxon>
        <taxon>Rauvolfioideae</taxon>
        <taxon>Vinceae</taxon>
        <taxon>Catharanthinae</taxon>
        <taxon>Catharanthus</taxon>
    </lineage>
</organism>
<sequence length="105" mass="12654">MERTPFGEKWMKFHYQASHFPYRTRTSFSVVNIAPRNNRNAIKLYRIIGKYIPNSPSNQRDSYVNYRDFDLGINHQKEYTSVKQARVWGAHYFKSNFEQSIPPYR</sequence>
<gene>
    <name evidence="1" type="ORF">M9H77_18798</name>
</gene>
<accession>A0ACC0B8F9</accession>
<evidence type="ECO:0000313" key="2">
    <source>
        <dbReference type="Proteomes" id="UP001060085"/>
    </source>
</evidence>
<dbReference type="Proteomes" id="UP001060085">
    <property type="component" value="Linkage Group LG04"/>
</dbReference>
<name>A0ACC0B8F9_CATRO</name>
<reference evidence="2" key="1">
    <citation type="journal article" date="2023" name="Nat. Plants">
        <title>Single-cell RNA sequencing provides a high-resolution roadmap for understanding the multicellular compartmentation of specialized metabolism.</title>
        <authorList>
            <person name="Sun S."/>
            <person name="Shen X."/>
            <person name="Li Y."/>
            <person name="Li Y."/>
            <person name="Wang S."/>
            <person name="Li R."/>
            <person name="Zhang H."/>
            <person name="Shen G."/>
            <person name="Guo B."/>
            <person name="Wei J."/>
            <person name="Xu J."/>
            <person name="St-Pierre B."/>
            <person name="Chen S."/>
            <person name="Sun C."/>
        </authorList>
    </citation>
    <scope>NUCLEOTIDE SEQUENCE [LARGE SCALE GENOMIC DNA]</scope>
</reference>
<dbReference type="EMBL" id="CM044704">
    <property type="protein sequence ID" value="KAI5668945.1"/>
    <property type="molecule type" value="Genomic_DNA"/>
</dbReference>
<proteinExistence type="predicted"/>
<keyword evidence="2" id="KW-1185">Reference proteome</keyword>